<gene>
    <name evidence="1" type="ORF">S03H2_48416</name>
</gene>
<protein>
    <submittedName>
        <fullName evidence="1">Uncharacterized protein</fullName>
    </submittedName>
</protein>
<dbReference type="AlphaFoldDB" id="X1H261"/>
<comment type="caution">
    <text evidence="1">The sequence shown here is derived from an EMBL/GenBank/DDBJ whole genome shotgun (WGS) entry which is preliminary data.</text>
</comment>
<dbReference type="EMBL" id="BARU01030523">
    <property type="protein sequence ID" value="GAH64246.1"/>
    <property type="molecule type" value="Genomic_DNA"/>
</dbReference>
<sequence>PGLQGNLGDKLGGQVIIEIAGLHTFKALRRSIAVL</sequence>
<evidence type="ECO:0000313" key="1">
    <source>
        <dbReference type="EMBL" id="GAH64246.1"/>
    </source>
</evidence>
<accession>X1H261</accession>
<name>X1H261_9ZZZZ</name>
<reference evidence="1" key="1">
    <citation type="journal article" date="2014" name="Front. Microbiol.">
        <title>High frequency of phylogenetically diverse reductive dehalogenase-homologous genes in deep subseafloor sedimentary metagenomes.</title>
        <authorList>
            <person name="Kawai M."/>
            <person name="Futagami T."/>
            <person name="Toyoda A."/>
            <person name="Takaki Y."/>
            <person name="Nishi S."/>
            <person name="Hori S."/>
            <person name="Arai W."/>
            <person name="Tsubouchi T."/>
            <person name="Morono Y."/>
            <person name="Uchiyama I."/>
            <person name="Ito T."/>
            <person name="Fujiyama A."/>
            <person name="Inagaki F."/>
            <person name="Takami H."/>
        </authorList>
    </citation>
    <scope>NUCLEOTIDE SEQUENCE</scope>
    <source>
        <strain evidence="1">Expedition CK06-06</strain>
    </source>
</reference>
<feature type="non-terminal residue" evidence="1">
    <location>
        <position position="1"/>
    </location>
</feature>
<proteinExistence type="predicted"/>
<organism evidence="1">
    <name type="scientific">marine sediment metagenome</name>
    <dbReference type="NCBI Taxonomy" id="412755"/>
    <lineage>
        <taxon>unclassified sequences</taxon>
        <taxon>metagenomes</taxon>
        <taxon>ecological metagenomes</taxon>
    </lineage>
</organism>